<accession>A0ABY4TX74</accession>
<evidence type="ECO:0000313" key="2">
    <source>
        <dbReference type="EMBL" id="URW76261.1"/>
    </source>
</evidence>
<protein>
    <submittedName>
        <fullName evidence="2">Uncharacterized protein</fullName>
    </submittedName>
</protein>
<sequence>MMMTDPDRRQSNPDDDRSDIEQAVDARRDALERGEGGNGDGPLEPTGIPDGIGGTAGVTKNQGDDAH</sequence>
<organism evidence="2 3">
    <name type="scientific">Sphingomonas donggukensis</name>
    <dbReference type="NCBI Taxonomy" id="2949093"/>
    <lineage>
        <taxon>Bacteria</taxon>
        <taxon>Pseudomonadati</taxon>
        <taxon>Pseudomonadota</taxon>
        <taxon>Alphaproteobacteria</taxon>
        <taxon>Sphingomonadales</taxon>
        <taxon>Sphingomonadaceae</taxon>
        <taxon>Sphingomonas</taxon>
    </lineage>
</organism>
<dbReference type="Proteomes" id="UP001055580">
    <property type="component" value="Chromosome"/>
</dbReference>
<proteinExistence type="predicted"/>
<reference evidence="2" key="1">
    <citation type="submission" date="2022-05" db="EMBL/GenBank/DDBJ databases">
        <title>Sphingomonas sp. strain RMG20 Genome sequencing and assembly.</title>
        <authorList>
            <person name="Kim I."/>
        </authorList>
    </citation>
    <scope>NUCLEOTIDE SEQUENCE</scope>
    <source>
        <strain evidence="2">RMG20</strain>
    </source>
</reference>
<gene>
    <name evidence="2" type="ORF">M9980_03270</name>
</gene>
<evidence type="ECO:0000313" key="3">
    <source>
        <dbReference type="Proteomes" id="UP001055580"/>
    </source>
</evidence>
<keyword evidence="3" id="KW-1185">Reference proteome</keyword>
<feature type="compositionally biased region" description="Basic and acidic residues" evidence="1">
    <location>
        <begin position="1"/>
        <end position="15"/>
    </location>
</feature>
<evidence type="ECO:0000256" key="1">
    <source>
        <dbReference type="SAM" id="MobiDB-lite"/>
    </source>
</evidence>
<name>A0ABY4TX74_9SPHN</name>
<dbReference type="RefSeq" id="WP_250753288.1">
    <property type="nucleotide sequence ID" value="NZ_CP098401.1"/>
</dbReference>
<feature type="region of interest" description="Disordered" evidence="1">
    <location>
        <begin position="1"/>
        <end position="67"/>
    </location>
</feature>
<dbReference type="EMBL" id="CP098401">
    <property type="protein sequence ID" value="URW76261.1"/>
    <property type="molecule type" value="Genomic_DNA"/>
</dbReference>
<feature type="compositionally biased region" description="Basic and acidic residues" evidence="1">
    <location>
        <begin position="24"/>
        <end position="35"/>
    </location>
</feature>